<feature type="region of interest" description="Disordered" evidence="2">
    <location>
        <begin position="138"/>
        <end position="182"/>
    </location>
</feature>
<dbReference type="FunFam" id="1.10.472.80:FF:000013">
    <property type="entry name" value="TBC1 domain family member 8B"/>
    <property type="match status" value="1"/>
</dbReference>
<dbReference type="AlphaFoldDB" id="A0A5D2HQC2"/>
<dbReference type="EMBL" id="CM017688">
    <property type="protein sequence ID" value="TYH32392.1"/>
    <property type="molecule type" value="Genomic_DNA"/>
</dbReference>
<dbReference type="PROSITE" id="PS50086">
    <property type="entry name" value="TBC_RABGAP"/>
    <property type="match status" value="1"/>
</dbReference>
<keyword evidence="1" id="KW-0175">Coiled coil</keyword>
<accession>A0A5D2HQC2</accession>
<feature type="compositionally biased region" description="Polar residues" evidence="2">
    <location>
        <begin position="169"/>
        <end position="182"/>
    </location>
</feature>
<dbReference type="GO" id="GO:0031267">
    <property type="term" value="F:small GTPase binding"/>
    <property type="evidence" value="ECO:0007669"/>
    <property type="project" value="TreeGrafter"/>
</dbReference>
<dbReference type="InterPro" id="IPR000195">
    <property type="entry name" value="Rab-GAP-TBC_dom"/>
</dbReference>
<evidence type="ECO:0000313" key="5">
    <source>
        <dbReference type="Proteomes" id="UP000323506"/>
    </source>
</evidence>
<reference evidence="4 5" key="1">
    <citation type="submission" date="2019-06" db="EMBL/GenBank/DDBJ databases">
        <title>WGS assembly of Gossypium darwinii.</title>
        <authorList>
            <person name="Chen Z.J."/>
            <person name="Sreedasyam A."/>
            <person name="Ando A."/>
            <person name="Song Q."/>
            <person name="De L."/>
            <person name="Hulse-Kemp A."/>
            <person name="Ding M."/>
            <person name="Ye W."/>
            <person name="Kirkbride R."/>
            <person name="Jenkins J."/>
            <person name="Plott C."/>
            <person name="Lovell J."/>
            <person name="Lin Y.-M."/>
            <person name="Vaughn R."/>
            <person name="Liu B."/>
            <person name="Li W."/>
            <person name="Simpson S."/>
            <person name="Scheffler B."/>
            <person name="Saski C."/>
            <person name="Grover C."/>
            <person name="Hu G."/>
            <person name="Conover J."/>
            <person name="Carlson J."/>
            <person name="Shu S."/>
            <person name="Boston L."/>
            <person name="Williams M."/>
            <person name="Peterson D."/>
            <person name="Mcgee K."/>
            <person name="Jones D."/>
            <person name="Wendel J."/>
            <person name="Stelly D."/>
            <person name="Grimwood J."/>
            <person name="Schmutz J."/>
        </authorList>
    </citation>
    <scope>NUCLEOTIDE SEQUENCE [LARGE SCALE GENOMIC DNA]</scope>
    <source>
        <strain evidence="4">1808015.09</strain>
    </source>
</reference>
<dbReference type="Pfam" id="PF00566">
    <property type="entry name" value="RabGAP-TBC"/>
    <property type="match status" value="1"/>
</dbReference>
<proteinExistence type="predicted"/>
<dbReference type="SMART" id="SM00164">
    <property type="entry name" value="TBC"/>
    <property type="match status" value="1"/>
</dbReference>
<dbReference type="Gene3D" id="1.10.8.270">
    <property type="entry name" value="putative rabgap domain of human tbc1 domain family member 14 like domains"/>
    <property type="match status" value="1"/>
</dbReference>
<dbReference type="GO" id="GO:0005096">
    <property type="term" value="F:GTPase activator activity"/>
    <property type="evidence" value="ECO:0007669"/>
    <property type="project" value="TreeGrafter"/>
</dbReference>
<keyword evidence="5" id="KW-1185">Reference proteome</keyword>
<feature type="region of interest" description="Disordered" evidence="2">
    <location>
        <begin position="789"/>
        <end position="856"/>
    </location>
</feature>
<evidence type="ECO:0000313" key="4">
    <source>
        <dbReference type="EMBL" id="TYH32392.1"/>
    </source>
</evidence>
<feature type="compositionally biased region" description="Basic and acidic residues" evidence="2">
    <location>
        <begin position="138"/>
        <end position="164"/>
    </location>
</feature>
<dbReference type="FunFam" id="1.10.8.270:FF:000018">
    <property type="entry name" value="Ypt/Rab-GAP domain of gyp1p superfamily protein"/>
    <property type="match status" value="1"/>
</dbReference>
<feature type="coiled-coil region" evidence="1">
    <location>
        <begin position="668"/>
        <end position="774"/>
    </location>
</feature>
<dbReference type="PANTHER" id="PTHR47219">
    <property type="entry name" value="RAB GTPASE-ACTIVATING PROTEIN 1-LIKE"/>
    <property type="match status" value="1"/>
</dbReference>
<feature type="compositionally biased region" description="Basic and acidic residues" evidence="2">
    <location>
        <begin position="81"/>
        <end position="91"/>
    </location>
</feature>
<feature type="compositionally biased region" description="Polar residues" evidence="2">
    <location>
        <begin position="789"/>
        <end position="804"/>
    </location>
</feature>
<gene>
    <name evidence="4" type="ORF">ES288_A01G248700v1</name>
</gene>
<dbReference type="Gene3D" id="1.10.472.80">
    <property type="entry name" value="Ypt/Rab-GAP domain of gyp1p, domain 3"/>
    <property type="match status" value="1"/>
</dbReference>
<organism evidence="4 5">
    <name type="scientific">Gossypium darwinii</name>
    <name type="common">Darwin's cotton</name>
    <name type="synonym">Gossypium barbadense var. darwinii</name>
    <dbReference type="NCBI Taxonomy" id="34276"/>
    <lineage>
        <taxon>Eukaryota</taxon>
        <taxon>Viridiplantae</taxon>
        <taxon>Streptophyta</taxon>
        <taxon>Embryophyta</taxon>
        <taxon>Tracheophyta</taxon>
        <taxon>Spermatophyta</taxon>
        <taxon>Magnoliopsida</taxon>
        <taxon>eudicotyledons</taxon>
        <taxon>Gunneridae</taxon>
        <taxon>Pentapetalae</taxon>
        <taxon>rosids</taxon>
        <taxon>malvids</taxon>
        <taxon>Malvales</taxon>
        <taxon>Malvaceae</taxon>
        <taxon>Malvoideae</taxon>
        <taxon>Gossypium</taxon>
    </lineage>
</organism>
<dbReference type="PANTHER" id="PTHR47219:SF20">
    <property type="entry name" value="TBC1 DOMAIN FAMILY MEMBER 2B"/>
    <property type="match status" value="1"/>
</dbReference>
<dbReference type="SUPFAM" id="SSF47923">
    <property type="entry name" value="Ypt/Rab-GAP domain of gyp1p"/>
    <property type="match status" value="2"/>
</dbReference>
<dbReference type="InterPro" id="IPR035969">
    <property type="entry name" value="Rab-GAP_TBC_sf"/>
</dbReference>
<evidence type="ECO:0000259" key="3">
    <source>
        <dbReference type="PROSITE" id="PS50086"/>
    </source>
</evidence>
<name>A0A5D2HQC2_GOSDA</name>
<protein>
    <recommendedName>
        <fullName evidence="3">Rab-GAP TBC domain-containing protein</fullName>
    </recommendedName>
</protein>
<feature type="domain" description="Rab-GAP TBC" evidence="3">
    <location>
        <begin position="311"/>
        <end position="503"/>
    </location>
</feature>
<evidence type="ECO:0000256" key="1">
    <source>
        <dbReference type="SAM" id="Coils"/>
    </source>
</evidence>
<feature type="region of interest" description="Disordered" evidence="2">
    <location>
        <begin position="81"/>
        <end position="105"/>
    </location>
</feature>
<dbReference type="Proteomes" id="UP000323506">
    <property type="component" value="Chromosome A01"/>
</dbReference>
<evidence type="ECO:0000256" key="2">
    <source>
        <dbReference type="SAM" id="MobiDB-lite"/>
    </source>
</evidence>
<sequence>MLLSLLSRRSLEADSRDAYGFAVRPQNIQTYREYLDIYKQEEEERIEKWKIFLKRNAEAIDPCLSEEEDGETLRLQEENKETLPAEAHEVNEDASIEASEETASKKQYEVTLQTEATQLNKDAASEECKVTLQGEVTEVKDEVDSSEKNKDTSETEATELKEEADTAGLSESDTGRPNSHSMVNAREKEMKLTEETKTRKVNRWAKTRPALRAIENLMSLRFKRKNMKNRNMNASECHLPSGKKARSSERESEVEFEEKVCVNEISATEGSNANNEAYDESFFPWKEELQSLVHGGVPKDLRGEVRLKLLCLLLFSSVLVWQAFVGVKARRVKRYYNDLLAQENNDDDDQHSNSPGVFRKWRKQIEKDLPRTFPGHPALNDRGRDTLRRLLLAYARHNPSVGYCQAMNFFAGLLLLLMPEENAFWTLVGIIDDYFDGYYTEEMIESQVDQLVFEELMRERFPKLDYLGVQVAWISTPWFISIFVNMLPWESVLRIWDVILFEGNRVMLFRTALALMELHVPALVTTKDAGDVITMLQSLAGSTFDSSQLVLTACMGFLAVTEGKLQKLREKHRPTVLMIVKERAQGAQVSKNSKGIATKLYSFKQNRGQEEINPAEDDGNVCKLEPRSSDLDKLLCSLNADLEVGSLPSLRDQVDRMKVELCRLLEEKRAAILRADELEIALMELTKEDNRQEVNEKIEQLEQEVADQHQALAFKREQEAAILKVLEQLEREQRIVEEARKKAEKEAAALREANAELQEKYEKALASNAEMQKKVVMAESMLEATLQYESGQAKPQTSQTQRANSGRKGGGILSFGLGLRDKIKGIHNVEEPTDGKSNQSATEEETNTEDGEKSSS</sequence>
<dbReference type="InterPro" id="IPR050302">
    <property type="entry name" value="Rab_GAP_TBC_domain"/>
</dbReference>
<feature type="compositionally biased region" description="Basic and acidic residues" evidence="2">
    <location>
        <begin position="819"/>
        <end position="834"/>
    </location>
</feature>